<dbReference type="Pfam" id="PF07683">
    <property type="entry name" value="CobW_C"/>
    <property type="match status" value="1"/>
</dbReference>
<evidence type="ECO:0000313" key="5">
    <source>
        <dbReference type="Proteomes" id="UP001174908"/>
    </source>
</evidence>
<dbReference type="Pfam" id="PF02492">
    <property type="entry name" value="cobW"/>
    <property type="match status" value="1"/>
</dbReference>
<dbReference type="PANTHER" id="PTHR13748">
    <property type="entry name" value="COBW-RELATED"/>
    <property type="match status" value="1"/>
</dbReference>
<dbReference type="EMBL" id="JASZYV010000002">
    <property type="protein sequence ID" value="MDM0044774.1"/>
    <property type="molecule type" value="Genomic_DNA"/>
</dbReference>
<organism evidence="4 5">
    <name type="scientific">Variovorax dokdonensis</name>
    <dbReference type="NCBI Taxonomy" id="344883"/>
    <lineage>
        <taxon>Bacteria</taxon>
        <taxon>Pseudomonadati</taxon>
        <taxon>Pseudomonadota</taxon>
        <taxon>Betaproteobacteria</taxon>
        <taxon>Burkholderiales</taxon>
        <taxon>Comamonadaceae</taxon>
        <taxon>Variovorax</taxon>
    </lineage>
</organism>
<name>A0ABT7N9Z9_9BURK</name>
<comment type="function">
    <text evidence="1">Zinc chaperone that directly transfers zinc cofactor to target proteins, thereby activating them. Zinc is transferred from the CXCC motif in the GTPase domain to the zinc binding site in target proteins in a process requiring GTP hydrolysis.</text>
</comment>
<keyword evidence="5" id="KW-1185">Reference proteome</keyword>
<evidence type="ECO:0000313" key="4">
    <source>
        <dbReference type="EMBL" id="MDM0044774.1"/>
    </source>
</evidence>
<feature type="domain" description="CobW C-terminal" evidence="3">
    <location>
        <begin position="231"/>
        <end position="318"/>
    </location>
</feature>
<feature type="domain" description="CobW/HypB/UreG nucleotide-binding" evidence="2">
    <location>
        <begin position="7"/>
        <end position="177"/>
    </location>
</feature>
<dbReference type="InterPro" id="IPR051316">
    <property type="entry name" value="Zinc-reg_GTPase_activator"/>
</dbReference>
<sequence length="328" mass="34147">MSAARIPLTVIGGFLGAGKTTLLNHMLSVAGEQGRRLAVLVNDFGAINLDQSLIASHDGKTLELTNGCVCCQIGDDLSTALIALIESPRPPEAIVVEASGVSDPWRIAQVGIADPALTLDGVIVLLDAAALPAQAADALLADSVIRQLRAADLLVINKCELLSPEELASLRSWLDAQVPGRPRHETSFGRVPAPMLGLGLGPALHLPAASGTLGHSPRWSAGQPDHGAMFDTWVLPEPPAMRAAQLRLLLKAMPAGVLRLKGLVRTDEHAMAEMQFAGLHGSLRAARHAGPASNACVIAIGLRGQLPHQALSDAFEAAAVTDEATLSS</sequence>
<dbReference type="InterPro" id="IPR003495">
    <property type="entry name" value="CobW/HypB/UreG_nucleotide-bd"/>
</dbReference>
<comment type="caution">
    <text evidence="4">The sequence shown here is derived from an EMBL/GenBank/DDBJ whole genome shotgun (WGS) entry which is preliminary data.</text>
</comment>
<dbReference type="CDD" id="cd03112">
    <property type="entry name" value="CobW-like"/>
    <property type="match status" value="1"/>
</dbReference>
<dbReference type="Gene3D" id="3.40.50.300">
    <property type="entry name" value="P-loop containing nucleotide triphosphate hydrolases"/>
    <property type="match status" value="1"/>
</dbReference>
<gene>
    <name evidence="4" type="ORF">QTH91_09795</name>
</gene>
<proteinExistence type="predicted"/>
<accession>A0ABT7N9Z9</accession>
<evidence type="ECO:0000256" key="1">
    <source>
        <dbReference type="ARBA" id="ARBA00045658"/>
    </source>
</evidence>
<dbReference type="InterPro" id="IPR011629">
    <property type="entry name" value="CobW-like_C"/>
</dbReference>
<dbReference type="PANTHER" id="PTHR13748:SF62">
    <property type="entry name" value="COBW DOMAIN-CONTAINING PROTEIN"/>
    <property type="match status" value="1"/>
</dbReference>
<evidence type="ECO:0000259" key="2">
    <source>
        <dbReference type="Pfam" id="PF02492"/>
    </source>
</evidence>
<dbReference type="SUPFAM" id="SSF52540">
    <property type="entry name" value="P-loop containing nucleoside triphosphate hydrolases"/>
    <property type="match status" value="1"/>
</dbReference>
<dbReference type="InterPro" id="IPR027417">
    <property type="entry name" value="P-loop_NTPase"/>
</dbReference>
<protein>
    <submittedName>
        <fullName evidence="4">CobW family GTP-binding protein</fullName>
    </submittedName>
</protein>
<evidence type="ECO:0000259" key="3">
    <source>
        <dbReference type="Pfam" id="PF07683"/>
    </source>
</evidence>
<dbReference type="RefSeq" id="WP_286659891.1">
    <property type="nucleotide sequence ID" value="NZ_JASZYV010000002.1"/>
</dbReference>
<dbReference type="Proteomes" id="UP001174908">
    <property type="component" value="Unassembled WGS sequence"/>
</dbReference>
<reference evidence="4" key="1">
    <citation type="submission" date="2023-06" db="EMBL/GenBank/DDBJ databases">
        <authorList>
            <person name="Jiang Y."/>
            <person name="Liu Q."/>
        </authorList>
    </citation>
    <scope>NUCLEOTIDE SEQUENCE</scope>
    <source>
        <strain evidence="4">CGMCC 1.12089</strain>
    </source>
</reference>